<reference evidence="1 2" key="1">
    <citation type="submission" date="2020-10" db="EMBL/GenBank/DDBJ databases">
        <title>ChiBAC.</title>
        <authorList>
            <person name="Zenner C."/>
            <person name="Hitch T.C.A."/>
            <person name="Clavel T."/>
        </authorList>
    </citation>
    <scope>NUCLEOTIDE SEQUENCE [LARGE SCALE GENOMIC DNA]</scope>
    <source>
        <strain evidence="1 2">DSM 109015</strain>
    </source>
</reference>
<accession>A0ABR9R3C1</accession>
<protein>
    <submittedName>
        <fullName evidence="1">Uncharacterized protein</fullName>
    </submittedName>
</protein>
<organism evidence="1 2">
    <name type="scientific">Gemmiger gallinarum</name>
    <dbReference type="NCBI Taxonomy" id="2779354"/>
    <lineage>
        <taxon>Bacteria</taxon>
        <taxon>Bacillati</taxon>
        <taxon>Bacillota</taxon>
        <taxon>Clostridia</taxon>
        <taxon>Eubacteriales</taxon>
        <taxon>Gemmiger</taxon>
    </lineage>
</organism>
<proteinExistence type="predicted"/>
<comment type="caution">
    <text evidence="1">The sequence shown here is derived from an EMBL/GenBank/DDBJ whole genome shotgun (WGS) entry which is preliminary data.</text>
</comment>
<name>A0ABR9R3C1_9FIRM</name>
<evidence type="ECO:0000313" key="2">
    <source>
        <dbReference type="Proteomes" id="UP000768567"/>
    </source>
</evidence>
<dbReference type="EMBL" id="JADCKC010000002">
    <property type="protein sequence ID" value="MBE5037636.1"/>
    <property type="molecule type" value="Genomic_DNA"/>
</dbReference>
<dbReference type="RefSeq" id="WP_193501119.1">
    <property type="nucleotide sequence ID" value="NZ_JADCKC010000002.1"/>
</dbReference>
<sequence>MLAYKIALPDGTLLDAGSIRSVTLTEQVSDQEDLCPGAACAACAELELWAPANGLRIAQGTELILTRLDTGTKAETQAGVFLAEKPEKVSANVIRVTAYDRMTLLDRDLSPWLREQQGSFPMALADFVRAVCTQCGVALADAALTDLPNGAYGIQAFYADGLTGRQLIQWAAQAACRFARMTPEGRLTFGWYRQTAAGGIGPSTEEGVRAGLRLAGAALRTAEGDIWRFGMRQAGILSGTLHYEDYETAPIDKVQIRQSEEDVGVIYPPEETGTNALVLQGNLLLTTSAADDLRPVAQAIFEEMGDICYTPFSAAVQAAEDLPEPGTILTVTDSYGRAMQTCIMARTISGQRCTLESTGNPRRDSTAAVNEQSYSNLKGRMLEIKANVEGLKITASELSGGMASLELSVEGLRTQVSGKLDGEGAQTLIDQSLEGLTLSAKAGDQSSTLTLKAGGVTLSSAEITFEGMVTFADLSTAGKTAINGGNITTGKIGSEAGNTVYDLDAGTLRTGRSGSNRVEMDDRGIKWYVENGGKSYLTGVLYSRYGATYIGDNSRYTFLGWFSSGTPDFGWSSGGAHSNFVGIAIDQTGATIHCNASKFEIPGRIECTTLAVNGREI</sequence>
<keyword evidence="2" id="KW-1185">Reference proteome</keyword>
<evidence type="ECO:0000313" key="1">
    <source>
        <dbReference type="EMBL" id="MBE5037636.1"/>
    </source>
</evidence>
<gene>
    <name evidence="1" type="ORF">INF35_07545</name>
</gene>
<dbReference type="Proteomes" id="UP000768567">
    <property type="component" value="Unassembled WGS sequence"/>
</dbReference>